<gene>
    <name evidence="2" type="ORF">DVW87_09305</name>
</gene>
<comment type="caution">
    <text evidence="2">The sequence shown here is derived from an EMBL/GenBank/DDBJ whole genome shotgun (WGS) entry which is preliminary data.</text>
</comment>
<keyword evidence="1" id="KW-1133">Transmembrane helix</keyword>
<feature type="transmembrane region" description="Helical" evidence="1">
    <location>
        <begin position="80"/>
        <end position="101"/>
    </location>
</feature>
<keyword evidence="3" id="KW-1185">Reference proteome</keyword>
<evidence type="ECO:0000256" key="1">
    <source>
        <dbReference type="SAM" id="Phobius"/>
    </source>
</evidence>
<keyword evidence="1" id="KW-0472">Membrane</keyword>
<protein>
    <recommendedName>
        <fullName evidence="4">Holin</fullName>
    </recommendedName>
</protein>
<name>A0A369VV43_9SPHN</name>
<evidence type="ECO:0000313" key="2">
    <source>
        <dbReference type="EMBL" id="RDE05437.1"/>
    </source>
</evidence>
<accession>A0A369VV43</accession>
<evidence type="ECO:0000313" key="3">
    <source>
        <dbReference type="Proteomes" id="UP000253918"/>
    </source>
</evidence>
<reference evidence="2 3" key="1">
    <citation type="submission" date="2018-07" db="EMBL/GenBank/DDBJ databases">
        <title>a novel species of Sphingomonas isolated from the rhizosphere soil of Araceae plant.</title>
        <authorList>
            <person name="Zhiyong W."/>
            <person name="Qinglan Z."/>
            <person name="Zhiwei F."/>
            <person name="Ding X."/>
            <person name="Gejiao W."/>
            <person name="Shixue Z."/>
        </authorList>
    </citation>
    <scope>NUCLEOTIDE SEQUENCE [LARGE SCALE GENOMIC DNA]</scope>
    <source>
        <strain evidence="2 3">WZY 27</strain>
    </source>
</reference>
<sequence>MMKEGAISAAPGVTVPVVWSFLGYHFPAGSMLVGLLACFMVRLFITLDAPGPKRWLLDGIVTGVALLVTAVWIAEQQVDLFAALGTGGMAGALGAGIISFFKRRGQSAIDALDAVIPGKPAIPPEMTATLREIDKHGG</sequence>
<dbReference type="Proteomes" id="UP000253918">
    <property type="component" value="Unassembled WGS sequence"/>
</dbReference>
<organism evidence="2 3">
    <name type="scientific">Sphingomonas aracearum</name>
    <dbReference type="NCBI Taxonomy" id="2283317"/>
    <lineage>
        <taxon>Bacteria</taxon>
        <taxon>Pseudomonadati</taxon>
        <taxon>Pseudomonadota</taxon>
        <taxon>Alphaproteobacteria</taxon>
        <taxon>Sphingomonadales</taxon>
        <taxon>Sphingomonadaceae</taxon>
        <taxon>Sphingomonas</taxon>
    </lineage>
</organism>
<feature type="transmembrane region" description="Helical" evidence="1">
    <location>
        <begin position="55"/>
        <end position="74"/>
    </location>
</feature>
<feature type="transmembrane region" description="Helical" evidence="1">
    <location>
        <begin position="24"/>
        <end position="43"/>
    </location>
</feature>
<dbReference type="AlphaFoldDB" id="A0A369VV43"/>
<keyword evidence="1" id="KW-0812">Transmembrane</keyword>
<proteinExistence type="predicted"/>
<dbReference type="EMBL" id="QQNB01000002">
    <property type="protein sequence ID" value="RDE05437.1"/>
    <property type="molecule type" value="Genomic_DNA"/>
</dbReference>
<evidence type="ECO:0008006" key="4">
    <source>
        <dbReference type="Google" id="ProtNLM"/>
    </source>
</evidence>